<evidence type="ECO:0000313" key="3">
    <source>
        <dbReference type="Proteomes" id="UP000233556"/>
    </source>
</evidence>
<keyword evidence="3" id="KW-1185">Reference proteome</keyword>
<evidence type="ECO:0000256" key="1">
    <source>
        <dbReference type="SAM" id="Coils"/>
    </source>
</evidence>
<feature type="coiled-coil region" evidence="1">
    <location>
        <begin position="74"/>
        <end position="101"/>
    </location>
</feature>
<keyword evidence="1" id="KW-0175">Coiled coil</keyword>
<organism evidence="2 3">
    <name type="scientific">Limosa lapponica baueri</name>
    <dbReference type="NCBI Taxonomy" id="1758121"/>
    <lineage>
        <taxon>Eukaryota</taxon>
        <taxon>Metazoa</taxon>
        <taxon>Chordata</taxon>
        <taxon>Craniata</taxon>
        <taxon>Vertebrata</taxon>
        <taxon>Euteleostomi</taxon>
        <taxon>Archelosauria</taxon>
        <taxon>Archosauria</taxon>
        <taxon>Dinosauria</taxon>
        <taxon>Saurischia</taxon>
        <taxon>Theropoda</taxon>
        <taxon>Coelurosauria</taxon>
        <taxon>Aves</taxon>
        <taxon>Neognathae</taxon>
        <taxon>Neoaves</taxon>
        <taxon>Charadriiformes</taxon>
        <taxon>Scolopacidae</taxon>
        <taxon>Limosa</taxon>
    </lineage>
</organism>
<dbReference type="Proteomes" id="UP000233556">
    <property type="component" value="Unassembled WGS sequence"/>
</dbReference>
<proteinExistence type="predicted"/>
<evidence type="ECO:0000313" key="2">
    <source>
        <dbReference type="EMBL" id="PKU49336.1"/>
    </source>
</evidence>
<name>A0A2I0UTH9_LIMLA</name>
<protein>
    <recommendedName>
        <fullName evidence="4">Reverse transcriptase domain-containing protein</fullName>
    </recommendedName>
</protein>
<gene>
    <name evidence="2" type="ORF">llap_375</name>
</gene>
<accession>A0A2I0UTH9</accession>
<dbReference type="AlphaFoldDB" id="A0A2I0UTH9"/>
<dbReference type="PANTHER" id="PTHR33332">
    <property type="entry name" value="REVERSE TRANSCRIPTASE DOMAIN-CONTAINING PROTEIN"/>
    <property type="match status" value="1"/>
</dbReference>
<evidence type="ECO:0008006" key="4">
    <source>
        <dbReference type="Google" id="ProtNLM"/>
    </source>
</evidence>
<reference evidence="3" key="2">
    <citation type="submission" date="2017-12" db="EMBL/GenBank/DDBJ databases">
        <title>Genome sequence of the Bar-tailed Godwit (Limosa lapponica baueri).</title>
        <authorList>
            <person name="Lima N.C.B."/>
            <person name="Parody-Merino A.M."/>
            <person name="Battley P.F."/>
            <person name="Fidler A.E."/>
            <person name="Prosdocimi F."/>
        </authorList>
    </citation>
    <scope>NUCLEOTIDE SEQUENCE [LARGE SCALE GENOMIC DNA]</scope>
</reference>
<reference evidence="3" key="1">
    <citation type="submission" date="2017-11" db="EMBL/GenBank/DDBJ databases">
        <authorList>
            <person name="Lima N.C."/>
            <person name="Parody-Merino A.M."/>
            <person name="Battley P.F."/>
            <person name="Fidler A.E."/>
            <person name="Prosdocimi F."/>
        </authorList>
    </citation>
    <scope>NUCLEOTIDE SEQUENCE [LARGE SCALE GENOMIC DNA]</scope>
</reference>
<dbReference type="EMBL" id="KZ505639">
    <property type="protein sequence ID" value="PKU49336.1"/>
    <property type="molecule type" value="Genomic_DNA"/>
</dbReference>
<sequence>MDEELAWMATSKELVNSSVSNWKPETSGVPQGSILRPILFNVLIKDIESGIKCTLNHFVDDTKLSGAVERPVGRDAIQKDLERLEKIMSTKQESKEKSQDQDSHSSFVTKLTGNFINNYDLPPLKDTSLKEESVHRLLACTVRPYTSHYTYANSLVDTGEAPPLVLCPVWGPSLQDIEVLERVQRRATKLAKGLESYEEQLRELGLFSLEKRRLREDLIGLYNYLKGGCGEVGINLFSQVTSDRTRGNGLKFLQGRFRLDNRKNFFMGSVVNHWKRLLREVIELSSLEVYKRQVDQVLSDMV</sequence>
<dbReference type="OrthoDB" id="276744at2759"/>